<gene>
    <name evidence="2" type="ORF">NNO07_22530</name>
</gene>
<keyword evidence="3" id="KW-1185">Reference proteome</keyword>
<accession>A0ABT4YAF0</accession>
<reference evidence="2 3" key="1">
    <citation type="submission" date="2022-07" db="EMBL/GenBank/DDBJ databases">
        <title>Genome Analysis of Selected Gammaproteobacteria from Nigerian Food snails.</title>
        <authorList>
            <person name="Okafor A.C."/>
        </authorList>
    </citation>
    <scope>NUCLEOTIDE SEQUENCE [LARGE SCALE GENOMIC DNA]</scope>
    <source>
        <strain evidence="2 3">Awg 2</strain>
    </source>
</reference>
<dbReference type="EMBL" id="JANEWF010000035">
    <property type="protein sequence ID" value="MDA8485853.1"/>
    <property type="molecule type" value="Genomic_DNA"/>
</dbReference>
<dbReference type="RefSeq" id="WP_271472010.1">
    <property type="nucleotide sequence ID" value="NZ_JANEWF010000035.1"/>
</dbReference>
<protein>
    <submittedName>
        <fullName evidence="2">Uncharacterized protein</fullName>
    </submittedName>
</protein>
<organism evidence="2 3">
    <name type="scientific">Metapseudomonas resinovorans</name>
    <name type="common">Pseudomonas resinovorans</name>
    <dbReference type="NCBI Taxonomy" id="53412"/>
    <lineage>
        <taxon>Bacteria</taxon>
        <taxon>Pseudomonadati</taxon>
        <taxon>Pseudomonadota</taxon>
        <taxon>Gammaproteobacteria</taxon>
        <taxon>Pseudomonadales</taxon>
        <taxon>Pseudomonadaceae</taxon>
        <taxon>Metapseudomonas</taxon>
    </lineage>
</organism>
<feature type="region of interest" description="Disordered" evidence="1">
    <location>
        <begin position="73"/>
        <end position="106"/>
    </location>
</feature>
<evidence type="ECO:0000313" key="2">
    <source>
        <dbReference type="EMBL" id="MDA8485853.1"/>
    </source>
</evidence>
<proteinExistence type="predicted"/>
<comment type="caution">
    <text evidence="2">The sequence shown here is derived from an EMBL/GenBank/DDBJ whole genome shotgun (WGS) entry which is preliminary data.</text>
</comment>
<dbReference type="Proteomes" id="UP001211689">
    <property type="component" value="Unassembled WGS sequence"/>
</dbReference>
<evidence type="ECO:0000313" key="3">
    <source>
        <dbReference type="Proteomes" id="UP001211689"/>
    </source>
</evidence>
<sequence length="106" mass="11232">MATVIVGCKLPHGLQVNLGGVKVVLRGANSSRILGGFGITRDVDKDLIEGWLKAEAKNPIVANGMVFIATTDREADKAASEREGEKSGFEGIDPKKPGKDLKKADD</sequence>
<evidence type="ECO:0000256" key="1">
    <source>
        <dbReference type="SAM" id="MobiDB-lite"/>
    </source>
</evidence>
<name>A0ABT4YAF0_METRE</name>